<dbReference type="OrthoDB" id="4084402at2"/>
<keyword evidence="1" id="KW-0808">Transferase</keyword>
<evidence type="ECO:0000313" key="2">
    <source>
        <dbReference type="Proteomes" id="UP000254000"/>
    </source>
</evidence>
<protein>
    <submittedName>
        <fullName evidence="1">Nucleotidyl transferase AbiEii/AbiGii toxin family protein</fullName>
    </submittedName>
</protein>
<name>A0A369M130_9ACTN</name>
<sequence length="296" mass="33045">MMAYATPTALEMAVKAAAKASSLDTGRAVSGFYFHRFLCRIFSRQDTPFVLKGGQSMLARTADARATRDIDLLSEKADIDEALAELKHLAAIDLEDFVTFEFVGYKPIKAEDDYRAGLNVTFTPLLGGKRLQDISIDLVFDQIAYGKSEVVEPADRIDVPDIPTFGYRIYPATCSLADKLCAMVEMHGDRPSSRVKDLVDVAVYAVTTDFDGGELCRRARIEATVRGIKLPEKYAAPMEWKRLYRGTFRKLVRQTGLPPEYAEIETAEALAASLLDPVLSQEADGRRWYHENLGWE</sequence>
<dbReference type="AlphaFoldDB" id="A0A369M130"/>
<dbReference type="Proteomes" id="UP000254000">
    <property type="component" value="Unassembled WGS sequence"/>
</dbReference>
<dbReference type="Gene3D" id="3.30.460.40">
    <property type="match status" value="1"/>
</dbReference>
<evidence type="ECO:0000313" key="1">
    <source>
        <dbReference type="EMBL" id="RDB65132.1"/>
    </source>
</evidence>
<comment type="caution">
    <text evidence="1">The sequence shown here is derived from an EMBL/GenBank/DDBJ whole genome shotgun (WGS) entry which is preliminary data.</text>
</comment>
<reference evidence="1 2" key="1">
    <citation type="journal article" date="2018" name="Elife">
        <title>Discovery and characterization of a prevalent human gut bacterial enzyme sufficient for the inactivation of a family of plant toxins.</title>
        <authorList>
            <person name="Koppel N."/>
            <person name="Bisanz J.E."/>
            <person name="Pandelia M.E."/>
            <person name="Turnbaugh P.J."/>
            <person name="Balskus E.P."/>
        </authorList>
    </citation>
    <scope>NUCLEOTIDE SEQUENCE [LARGE SCALE GENOMIC DNA]</scope>
    <source>
        <strain evidence="1 2">3C</strain>
    </source>
</reference>
<gene>
    <name evidence="1" type="ORF">C1877_07225</name>
</gene>
<dbReference type="Pfam" id="PF08843">
    <property type="entry name" value="AbiEii"/>
    <property type="match status" value="1"/>
</dbReference>
<proteinExistence type="predicted"/>
<dbReference type="EMBL" id="PPTS01000004">
    <property type="protein sequence ID" value="RDB65132.1"/>
    <property type="molecule type" value="Genomic_DNA"/>
</dbReference>
<dbReference type="RefSeq" id="WP_015540527.1">
    <property type="nucleotide sequence ID" value="NZ_DBFBDM010000071.1"/>
</dbReference>
<accession>A0A369M130</accession>
<dbReference type="GO" id="GO:0016740">
    <property type="term" value="F:transferase activity"/>
    <property type="evidence" value="ECO:0007669"/>
    <property type="project" value="UniProtKB-KW"/>
</dbReference>
<dbReference type="InterPro" id="IPR014942">
    <property type="entry name" value="AbiEii"/>
</dbReference>
<keyword evidence="2" id="KW-1185">Reference proteome</keyword>
<organism evidence="1 2">
    <name type="scientific">Gordonibacter pamelaeae</name>
    <dbReference type="NCBI Taxonomy" id="471189"/>
    <lineage>
        <taxon>Bacteria</taxon>
        <taxon>Bacillati</taxon>
        <taxon>Actinomycetota</taxon>
        <taxon>Coriobacteriia</taxon>
        <taxon>Eggerthellales</taxon>
        <taxon>Eggerthellaceae</taxon>
        <taxon>Gordonibacter</taxon>
    </lineage>
</organism>